<gene>
    <name evidence="1" type="ORF">EQU50_04975</name>
</gene>
<reference evidence="1 2" key="1">
    <citation type="submission" date="2018-10" db="EMBL/GenBank/DDBJ databases">
        <title>An updated phylogeny of the Alphaproteobacteria reveals that the parasitic Rickettsiales and Holosporales have independent origins.</title>
        <authorList>
            <person name="Munoz-Gomez S.A."/>
            <person name="Hess S."/>
            <person name="Burger G."/>
            <person name="Lang B.F."/>
            <person name="Susko E."/>
            <person name="Slamovits C.H."/>
            <person name="Roger A.J."/>
        </authorList>
    </citation>
    <scope>NUCLEOTIDE SEQUENCE [LARGE SCALE GENOMIC DNA]</scope>
    <source>
        <strain evidence="1">HOLO01</strain>
    </source>
</reference>
<keyword evidence="2" id="KW-1185">Reference proteome</keyword>
<dbReference type="AlphaFoldDB" id="A0A4Q7DH90"/>
<proteinExistence type="predicted"/>
<evidence type="ECO:0000313" key="1">
    <source>
        <dbReference type="EMBL" id="RZI46291.1"/>
    </source>
</evidence>
<evidence type="ECO:0000313" key="2">
    <source>
        <dbReference type="Proteomes" id="UP000293550"/>
    </source>
</evidence>
<comment type="caution">
    <text evidence="1">The sequence shown here is derived from an EMBL/GenBank/DDBJ whole genome shotgun (WGS) entry which is preliminary data.</text>
</comment>
<dbReference type="Proteomes" id="UP000293550">
    <property type="component" value="Unassembled WGS sequence"/>
</dbReference>
<name>A0A4Q7DH90_9PROT</name>
<protein>
    <submittedName>
        <fullName evidence="1">Uncharacterized protein</fullName>
    </submittedName>
</protein>
<sequence length="77" mass="8163">MPGLASISPSMIIFTTALGAGYFGAKSLGKITLVEGKADTLWSLDDAHTPDDETPKPVNIIKELNCLRTDTTPTTTL</sequence>
<dbReference type="EMBL" id="SCFB01000005">
    <property type="protein sequence ID" value="RZI46291.1"/>
    <property type="molecule type" value="Genomic_DNA"/>
</dbReference>
<organism evidence="1 2">
    <name type="scientific">Candidatus Finniella inopinata</name>
    <dbReference type="NCBI Taxonomy" id="1696036"/>
    <lineage>
        <taxon>Bacteria</taxon>
        <taxon>Pseudomonadati</taxon>
        <taxon>Pseudomonadota</taxon>
        <taxon>Alphaproteobacteria</taxon>
        <taxon>Holosporales</taxon>
        <taxon>Candidatus Paracaedibacteraceae</taxon>
        <taxon>Candidatus Finniella</taxon>
    </lineage>
</organism>
<accession>A0A4Q7DH90</accession>